<keyword evidence="6" id="KW-1185">Reference proteome</keyword>
<organism evidence="6 7">
    <name type="scientific">Saccoglossus kowalevskii</name>
    <name type="common">Acorn worm</name>
    <dbReference type="NCBI Taxonomy" id="10224"/>
    <lineage>
        <taxon>Eukaryota</taxon>
        <taxon>Metazoa</taxon>
        <taxon>Hemichordata</taxon>
        <taxon>Enteropneusta</taxon>
        <taxon>Harrimaniidae</taxon>
        <taxon>Saccoglossus</taxon>
    </lineage>
</organism>
<protein>
    <recommendedName>
        <fullName evidence="3">BLOC-1-related complex subunit 7</fullName>
    </recommendedName>
</protein>
<gene>
    <name evidence="7" type="primary">LOC102805940</name>
</gene>
<evidence type="ECO:0000256" key="5">
    <source>
        <dbReference type="ARBA" id="ARBA00023228"/>
    </source>
</evidence>
<accession>A0ABM0MJ50</accession>
<comment type="subcellular location">
    <subcellularLocation>
        <location evidence="1">Lysosome membrane</location>
    </subcellularLocation>
</comment>
<comment type="similarity">
    <text evidence="2">Belongs to the BORCS7 family.</text>
</comment>
<keyword evidence="4" id="KW-0472">Membrane</keyword>
<evidence type="ECO:0000313" key="6">
    <source>
        <dbReference type="Proteomes" id="UP000694865"/>
    </source>
</evidence>
<dbReference type="Proteomes" id="UP000694865">
    <property type="component" value="Unplaced"/>
</dbReference>
<dbReference type="InterPro" id="IPR032143">
    <property type="entry name" value="BORCS7"/>
</dbReference>
<sequence length="92" mass="10191">MVDPRLPPKIQENVNDSGSLVRQIIRGSKSNELLSHAAKTFVSVDNTIESSDATVKRMGILVSHLQFQAEAIERSVGEMETVQDQLITLQRS</sequence>
<dbReference type="PANTHER" id="PTHR31397">
    <property type="entry name" value="BLOC-1-RELATED COMPLEX SUBUNIT 7 BORSC7"/>
    <property type="match status" value="1"/>
</dbReference>
<proteinExistence type="inferred from homology"/>
<reference evidence="7" key="1">
    <citation type="submission" date="2025-08" db="UniProtKB">
        <authorList>
            <consortium name="RefSeq"/>
        </authorList>
    </citation>
    <scope>IDENTIFICATION</scope>
    <source>
        <tissue evidence="7">Testes</tissue>
    </source>
</reference>
<name>A0ABM0MJ50_SACKO</name>
<keyword evidence="5" id="KW-0458">Lysosome</keyword>
<dbReference type="PANTHER" id="PTHR31397:SF1">
    <property type="entry name" value="BLOC-1-RELATED COMPLEX SUBUNIT 7"/>
    <property type="match status" value="1"/>
</dbReference>
<evidence type="ECO:0000256" key="1">
    <source>
        <dbReference type="ARBA" id="ARBA00004656"/>
    </source>
</evidence>
<evidence type="ECO:0000256" key="2">
    <source>
        <dbReference type="ARBA" id="ARBA00005433"/>
    </source>
</evidence>
<evidence type="ECO:0000313" key="7">
    <source>
        <dbReference type="RefSeq" id="XP_006820041.1"/>
    </source>
</evidence>
<evidence type="ECO:0000256" key="3">
    <source>
        <dbReference type="ARBA" id="ARBA00022295"/>
    </source>
</evidence>
<dbReference type="RefSeq" id="XP_006820041.1">
    <property type="nucleotide sequence ID" value="XM_006819978.1"/>
</dbReference>
<evidence type="ECO:0000256" key="4">
    <source>
        <dbReference type="ARBA" id="ARBA00023136"/>
    </source>
</evidence>
<dbReference type="Pfam" id="PF16088">
    <property type="entry name" value="BORCS7"/>
    <property type="match status" value="1"/>
</dbReference>
<dbReference type="GeneID" id="102805940"/>